<feature type="compositionally biased region" description="Acidic residues" evidence="1">
    <location>
        <begin position="721"/>
        <end position="761"/>
    </location>
</feature>
<dbReference type="EMBL" id="JAGMUV010000001">
    <property type="protein sequence ID" value="KAH7176313.1"/>
    <property type="molecule type" value="Genomic_DNA"/>
</dbReference>
<evidence type="ECO:0000313" key="2">
    <source>
        <dbReference type="EMBL" id="KAH7176313.1"/>
    </source>
</evidence>
<feature type="region of interest" description="Disordered" evidence="1">
    <location>
        <begin position="719"/>
        <end position="761"/>
    </location>
</feature>
<reference evidence="2" key="1">
    <citation type="journal article" date="2021" name="Nat. Commun.">
        <title>Genetic determinants of endophytism in the Arabidopsis root mycobiome.</title>
        <authorList>
            <person name="Mesny F."/>
            <person name="Miyauchi S."/>
            <person name="Thiergart T."/>
            <person name="Pickel B."/>
            <person name="Atanasova L."/>
            <person name="Karlsson M."/>
            <person name="Huettel B."/>
            <person name="Barry K.W."/>
            <person name="Haridas S."/>
            <person name="Chen C."/>
            <person name="Bauer D."/>
            <person name="Andreopoulos W."/>
            <person name="Pangilinan J."/>
            <person name="LaButti K."/>
            <person name="Riley R."/>
            <person name="Lipzen A."/>
            <person name="Clum A."/>
            <person name="Drula E."/>
            <person name="Henrissat B."/>
            <person name="Kohler A."/>
            <person name="Grigoriev I.V."/>
            <person name="Martin F.M."/>
            <person name="Hacquard S."/>
        </authorList>
    </citation>
    <scope>NUCLEOTIDE SEQUENCE</scope>
    <source>
        <strain evidence="2">MPI-CAGE-AT-0147</strain>
    </source>
</reference>
<protein>
    <submittedName>
        <fullName evidence="2">Uncharacterized protein</fullName>
    </submittedName>
</protein>
<gene>
    <name evidence="2" type="ORF">EDB81DRAFT_940254</name>
</gene>
<proteinExistence type="predicted"/>
<comment type="caution">
    <text evidence="2">The sequence shown here is derived from an EMBL/GenBank/DDBJ whole genome shotgun (WGS) entry which is preliminary data.</text>
</comment>
<keyword evidence="3" id="KW-1185">Reference proteome</keyword>
<sequence>MFDLRTHELKRNWIIYPGAERQTGPFELMREARVADEAAQASRAARAAEAESSGDGSGDGSSTLVATPLTSWLSLSDVEGCNDHDNGPAEEPELEVQEPILDGFTELPGEKVIICTMRDCPERHRSPECAAVHYGCIGEMNWLDLMPCKRSYFWQAVFWSIPWKSALPMLFSYTPLTGLFRLGRDPTDPNYNGHPLGTLVLRELTMAELDPDSFAVMEDRSSGLALLSSVTSMRLSPYQIIALSDVPNWARGQASDPEPHQQDAEPFILIAMDLQGIRQFQRMSSAPHPFSSQYRTDRLAFVLTHENQHPRVFVHFQHGLARLIMPEGYPRLVTWDNPAPPPAVWVVPAASARSGSDEVPGITAPGEPAMPELRVQNVTFCGESRFTAVHFCGISFHPPAALPRMTGLSFLYHRVLGLVDIQSHSTANPYVKAPMDFLSTALVCIYVPKGPDETFTFLAAQLPEGGKPDGLPARFVIFSNRVGRINIGPEFNDRTQDYMAVKQPLQLIFNRRARGLINLLGVRSLSPDARASICRIPDSVELRQWEEWEWSRAACSRSGRVPFYYANAPLRCIRKMVVYRYINETVRSVVITYRQGSSMRVVGEHQIVTDQDCDTYDAPARICLSDRRPDYHKGCLMDIGYDTLPHVHPEGGDWKCHTDMDGVLVGRWSHMPRSSFYIRGRSEGERYWTDVARENLKPEQCLRDYGIGRRGLRGVVATGYVDDDDEDDENLDEYNQDEDLGQYDQDDDDPDDDDQDDDGDN</sequence>
<accession>A0A9P9FSI5</accession>
<organism evidence="2 3">
    <name type="scientific">Dactylonectria macrodidyma</name>
    <dbReference type="NCBI Taxonomy" id="307937"/>
    <lineage>
        <taxon>Eukaryota</taxon>
        <taxon>Fungi</taxon>
        <taxon>Dikarya</taxon>
        <taxon>Ascomycota</taxon>
        <taxon>Pezizomycotina</taxon>
        <taxon>Sordariomycetes</taxon>
        <taxon>Hypocreomycetidae</taxon>
        <taxon>Hypocreales</taxon>
        <taxon>Nectriaceae</taxon>
        <taxon>Dactylonectria</taxon>
    </lineage>
</organism>
<evidence type="ECO:0000313" key="3">
    <source>
        <dbReference type="Proteomes" id="UP000738349"/>
    </source>
</evidence>
<feature type="compositionally biased region" description="Low complexity" evidence="1">
    <location>
        <begin position="40"/>
        <end position="54"/>
    </location>
</feature>
<dbReference type="AlphaFoldDB" id="A0A9P9FSI5"/>
<dbReference type="Proteomes" id="UP000738349">
    <property type="component" value="Unassembled WGS sequence"/>
</dbReference>
<dbReference type="OrthoDB" id="4763081at2759"/>
<feature type="region of interest" description="Disordered" evidence="1">
    <location>
        <begin position="40"/>
        <end position="62"/>
    </location>
</feature>
<name>A0A9P9FSI5_9HYPO</name>
<evidence type="ECO:0000256" key="1">
    <source>
        <dbReference type="SAM" id="MobiDB-lite"/>
    </source>
</evidence>